<gene>
    <name evidence="4" type="ORF">TcWFU_001617</name>
</gene>
<organism evidence="4 5">
    <name type="scientific">Taenia crassiceps</name>
    <dbReference type="NCBI Taxonomy" id="6207"/>
    <lineage>
        <taxon>Eukaryota</taxon>
        <taxon>Metazoa</taxon>
        <taxon>Spiralia</taxon>
        <taxon>Lophotrochozoa</taxon>
        <taxon>Platyhelminthes</taxon>
        <taxon>Cestoda</taxon>
        <taxon>Eucestoda</taxon>
        <taxon>Cyclophyllidea</taxon>
        <taxon>Taeniidae</taxon>
        <taxon>Taenia</taxon>
    </lineage>
</organism>
<feature type="compositionally biased region" description="Basic and acidic residues" evidence="1">
    <location>
        <begin position="549"/>
        <end position="579"/>
    </location>
</feature>
<dbReference type="Pfam" id="PF14465">
    <property type="entry name" value="WHD_1st_NFRKB"/>
    <property type="match status" value="1"/>
</dbReference>
<feature type="compositionally biased region" description="Basic residues" evidence="1">
    <location>
        <begin position="141"/>
        <end position="156"/>
    </location>
</feature>
<reference evidence="4 5" key="1">
    <citation type="journal article" date="2022" name="Front. Cell. Infect. Microbiol.">
        <title>The Genomes of Two Strains of Taenia crassiceps the Animal Model for the Study of Human Cysticercosis.</title>
        <authorList>
            <person name="Bobes R.J."/>
            <person name="Estrada K."/>
            <person name="Rios-Valencia D.G."/>
            <person name="Calderon-Gallegos A."/>
            <person name="de la Torre P."/>
            <person name="Carrero J.C."/>
            <person name="Sanchez-Flores A."/>
            <person name="Laclette J.P."/>
        </authorList>
    </citation>
    <scope>NUCLEOTIDE SEQUENCE [LARGE SCALE GENOMIC DNA]</scope>
    <source>
        <strain evidence="4">WFUcys</strain>
    </source>
</reference>
<proteinExistence type="predicted"/>
<evidence type="ECO:0000259" key="3">
    <source>
        <dbReference type="Pfam" id="PF25793"/>
    </source>
</evidence>
<feature type="domain" description="Nuclear factor related to kappa-B-binding protein winged helix-like" evidence="2">
    <location>
        <begin position="187"/>
        <end position="311"/>
    </location>
</feature>
<feature type="compositionally biased region" description="Basic residues" evidence="1">
    <location>
        <begin position="622"/>
        <end position="632"/>
    </location>
</feature>
<accession>A0ABR4PZU6</accession>
<keyword evidence="5" id="KW-1185">Reference proteome</keyword>
<feature type="region of interest" description="Disordered" evidence="1">
    <location>
        <begin position="330"/>
        <end position="350"/>
    </location>
</feature>
<evidence type="ECO:0000259" key="2">
    <source>
        <dbReference type="Pfam" id="PF14465"/>
    </source>
</evidence>
<sequence>MINDERKLLLGAIRSRLLRLKSIVDTKLAHDIPVNKRELACLKRFSFVFDDIDTLEANSKKIADKIIRAAEVEDSASLVKIELFPRVEPPPSPRSEELDIENLISDYVQQNQYSSFEGKLKGIRVSDIIAAVDMESGNSKVSKKVKRKTGRTKGASKRNNQPPAKKEKTRDQLRSLPPVLTQYVRGFFNVLRIILLTLGDAGGMSTEHLCDTVHFWNSNPRVQRTNSPWISKYADWSGLVRPALVVLSGRSALTGLNRTVSKESAGLVDLERLLPPAFVVFNAATRMWCWVDNGLDEENEASLLARLFALWVRKDGSLKHHCRSHLDVVDKEEAEDEDGGEDEEDRSRRRALRIDRIPPPHFATDWQCKLSTPEQRRIFQIQEEERYSRPWEPYIYNQHGYAAVVGPVLRAVGGEGGGRMRTALSAREHPLLRPNRPPWVSLSEIVRDAVARLPNGEGTRPEIAMLVQDSGFLVTSFSQKQLNQCISSALDRLQSEGANSPVMYDPVQRLWIYRFRHLSPPDFCRLYKDQIAFQRERFFQIYPGGGYRRLPDRPQPRRRREEPLDDQHIPDIDELTREEVEMEEGDEEYYSSSTDDGSREEDGGASMAFFSQPRRMRLEYKHQHHSHHSEQL</sequence>
<dbReference type="InterPro" id="IPR024867">
    <property type="entry name" value="NFRKB"/>
</dbReference>
<dbReference type="EMBL" id="JAKROA010000022">
    <property type="protein sequence ID" value="KAL5102901.1"/>
    <property type="molecule type" value="Genomic_DNA"/>
</dbReference>
<dbReference type="InterPro" id="IPR057748">
    <property type="entry name" value="NFRKB_WH_2"/>
</dbReference>
<feature type="region of interest" description="Disordered" evidence="1">
    <location>
        <begin position="545"/>
        <end position="632"/>
    </location>
</feature>
<dbReference type="PANTHER" id="PTHR13052:SF3">
    <property type="entry name" value="NUCLEAR FACTOR RELATED TO KAPPA-B-BINDING PROTEIN"/>
    <property type="match status" value="1"/>
</dbReference>
<evidence type="ECO:0000256" key="1">
    <source>
        <dbReference type="SAM" id="MobiDB-lite"/>
    </source>
</evidence>
<feature type="domain" description="Nuclear factor related to kappa-B-binding protein second winged helix" evidence="3">
    <location>
        <begin position="376"/>
        <end position="518"/>
    </location>
</feature>
<dbReference type="Proteomes" id="UP001651158">
    <property type="component" value="Unassembled WGS sequence"/>
</dbReference>
<feature type="compositionally biased region" description="Acidic residues" evidence="1">
    <location>
        <begin position="332"/>
        <end position="344"/>
    </location>
</feature>
<dbReference type="Gene3D" id="1.10.10.2430">
    <property type="entry name" value="NFRKB winged helix-like domain"/>
    <property type="match status" value="1"/>
</dbReference>
<evidence type="ECO:0000313" key="5">
    <source>
        <dbReference type="Proteomes" id="UP001651158"/>
    </source>
</evidence>
<dbReference type="InterPro" id="IPR038106">
    <property type="entry name" value="NFRKB_winged_sf"/>
</dbReference>
<dbReference type="PANTHER" id="PTHR13052">
    <property type="entry name" value="NFRKB-RELATED"/>
    <property type="match status" value="1"/>
</dbReference>
<name>A0ABR4PZU6_9CEST</name>
<protein>
    <submittedName>
        <fullName evidence="4">Nuclear factor related to kappa-B-binding protein</fullName>
    </submittedName>
</protein>
<dbReference type="InterPro" id="IPR025220">
    <property type="entry name" value="NFRKB_WH_1"/>
</dbReference>
<feature type="compositionally biased region" description="Acidic residues" evidence="1">
    <location>
        <begin position="580"/>
        <end position="589"/>
    </location>
</feature>
<evidence type="ECO:0000313" key="4">
    <source>
        <dbReference type="EMBL" id="KAL5102901.1"/>
    </source>
</evidence>
<comment type="caution">
    <text evidence="4">The sequence shown here is derived from an EMBL/GenBank/DDBJ whole genome shotgun (WGS) entry which is preliminary data.</text>
</comment>
<feature type="region of interest" description="Disordered" evidence="1">
    <location>
        <begin position="140"/>
        <end position="172"/>
    </location>
</feature>
<dbReference type="Pfam" id="PF25793">
    <property type="entry name" value="WHD_2nd_NFRKB"/>
    <property type="match status" value="1"/>
</dbReference>